<organism evidence="1">
    <name type="scientific">Ascaris suum</name>
    <name type="common">Pig roundworm</name>
    <name type="synonym">Ascaris lumbricoides</name>
    <dbReference type="NCBI Taxonomy" id="6253"/>
    <lineage>
        <taxon>Eukaryota</taxon>
        <taxon>Metazoa</taxon>
        <taxon>Ecdysozoa</taxon>
        <taxon>Nematoda</taxon>
        <taxon>Chromadorea</taxon>
        <taxon>Rhabditida</taxon>
        <taxon>Spirurina</taxon>
        <taxon>Ascaridomorpha</taxon>
        <taxon>Ascaridoidea</taxon>
        <taxon>Ascarididae</taxon>
        <taxon>Ascaris</taxon>
    </lineage>
</organism>
<dbReference type="SUPFAM" id="SSF47895">
    <property type="entry name" value="Transducin (alpha subunit), insertion domain"/>
    <property type="match status" value="1"/>
</dbReference>
<dbReference type="InterPro" id="IPR011025">
    <property type="entry name" value="GproteinA_insert"/>
</dbReference>
<name>F1LD90_ASCSU</name>
<dbReference type="EMBL" id="JI178630">
    <property type="protein sequence ID" value="ADY48094.1"/>
    <property type="molecule type" value="mRNA"/>
</dbReference>
<dbReference type="GO" id="GO:0007165">
    <property type="term" value="P:signal transduction"/>
    <property type="evidence" value="ECO:0007669"/>
    <property type="project" value="InterPro"/>
</dbReference>
<accession>F1LD90</accession>
<protein>
    <submittedName>
        <fullName evidence="1">Guanine nucleotide-binding protein alpha-7 subunit</fullName>
    </submittedName>
</protein>
<sequence>MIRPVVYSNCIHNALAILRAMFHLQIEYGDPDRVRDSQLVSLRQYMLTRKNLPKNCPQPCKDYGWMAVFENAIVGRMSIRLTILRNIFWTIYQG</sequence>
<reference evidence="1" key="1">
    <citation type="journal article" date="2011" name="Genome Res.">
        <title>Deep small RNA sequencing from the nematode Ascaris reveals conservation, functional diversification, and novel developmental profiles.</title>
        <authorList>
            <person name="Wang J."/>
            <person name="Czech B."/>
            <person name="Crunk A."/>
            <person name="Wallace A."/>
            <person name="Mitreva M."/>
            <person name="Hannon G.J."/>
            <person name="Davis R.E."/>
        </authorList>
    </citation>
    <scope>NUCLEOTIDE SEQUENCE</scope>
</reference>
<proteinExistence type="evidence at transcript level"/>
<evidence type="ECO:0000313" key="1">
    <source>
        <dbReference type="EMBL" id="ADY48094.1"/>
    </source>
</evidence>
<dbReference type="AlphaFoldDB" id="F1LD90"/>